<comment type="caution">
    <text evidence="2">The sequence shown here is derived from an EMBL/GenBank/DDBJ whole genome shotgun (WGS) entry which is preliminary data.</text>
</comment>
<dbReference type="InterPro" id="IPR010982">
    <property type="entry name" value="Lambda_DNA-bd_dom_sf"/>
</dbReference>
<dbReference type="PANTHER" id="PTHR40455:SF1">
    <property type="entry name" value="ANTITOXIN HIGA"/>
    <property type="match status" value="1"/>
</dbReference>
<gene>
    <name evidence="2" type="ORF">AYY17_19570</name>
</gene>
<dbReference type="RefSeq" id="WP_067423690.1">
    <property type="nucleotide sequence ID" value="NZ_LZEX01000014.1"/>
</dbReference>
<dbReference type="GO" id="GO:0001046">
    <property type="term" value="F:core promoter sequence-specific DNA binding"/>
    <property type="evidence" value="ECO:0007669"/>
    <property type="project" value="TreeGrafter"/>
</dbReference>
<sequence>MMFQDAVKAAQNLVNLVPLLGDSHSRPDYEKAVQLVEHLVENDPDNPLIDMICAKIDAYENAAPEFAEFNQRLAESNDGVAALRTLMDQYNLNTTDFGNELGSRSYVSRILNGERGLTLEHIKNLSKRFGIPASIFIR</sequence>
<dbReference type="CDD" id="cd00093">
    <property type="entry name" value="HTH_XRE"/>
    <property type="match status" value="1"/>
</dbReference>
<evidence type="ECO:0000259" key="1">
    <source>
        <dbReference type="PROSITE" id="PS50943"/>
    </source>
</evidence>
<organism evidence="2 3">
    <name type="scientific">Morganella psychrotolerans</name>
    <dbReference type="NCBI Taxonomy" id="368603"/>
    <lineage>
        <taxon>Bacteria</taxon>
        <taxon>Pseudomonadati</taxon>
        <taxon>Pseudomonadota</taxon>
        <taxon>Gammaproteobacteria</taxon>
        <taxon>Enterobacterales</taxon>
        <taxon>Morganellaceae</taxon>
        <taxon>Morganella</taxon>
    </lineage>
</organism>
<proteinExistence type="predicted"/>
<accession>A0A1B8HCY9</accession>
<dbReference type="InterPro" id="IPR039060">
    <property type="entry name" value="Antitox_HigA"/>
</dbReference>
<dbReference type="GeneID" id="79718959"/>
<dbReference type="Pfam" id="PF01381">
    <property type="entry name" value="HTH_3"/>
    <property type="match status" value="1"/>
</dbReference>
<dbReference type="AlphaFoldDB" id="A0A1B8HCY9"/>
<evidence type="ECO:0000313" key="2">
    <source>
        <dbReference type="EMBL" id="OBU06940.1"/>
    </source>
</evidence>
<dbReference type="SMART" id="SM00530">
    <property type="entry name" value="HTH_XRE"/>
    <property type="match status" value="1"/>
</dbReference>
<protein>
    <submittedName>
        <fullName evidence="2">Transcriptional regulator</fullName>
    </submittedName>
</protein>
<dbReference type="Proteomes" id="UP000092247">
    <property type="component" value="Unassembled WGS sequence"/>
</dbReference>
<dbReference type="GO" id="GO:0006355">
    <property type="term" value="P:regulation of DNA-templated transcription"/>
    <property type="evidence" value="ECO:0007669"/>
    <property type="project" value="InterPro"/>
</dbReference>
<dbReference type="Gene3D" id="1.10.260.40">
    <property type="entry name" value="lambda repressor-like DNA-binding domains"/>
    <property type="match status" value="1"/>
</dbReference>
<dbReference type="SUPFAM" id="SSF47413">
    <property type="entry name" value="lambda repressor-like DNA-binding domains"/>
    <property type="match status" value="1"/>
</dbReference>
<dbReference type="PANTHER" id="PTHR40455">
    <property type="entry name" value="ANTITOXIN HIGA"/>
    <property type="match status" value="1"/>
</dbReference>
<dbReference type="EMBL" id="LZEX01000014">
    <property type="protein sequence ID" value="OBU06940.1"/>
    <property type="molecule type" value="Genomic_DNA"/>
</dbReference>
<evidence type="ECO:0000313" key="3">
    <source>
        <dbReference type="Proteomes" id="UP000092247"/>
    </source>
</evidence>
<reference evidence="2 3" key="1">
    <citation type="submission" date="2016-06" db="EMBL/GenBank/DDBJ databases">
        <authorList>
            <person name="Kjaerup R.B."/>
            <person name="Dalgaard T.S."/>
            <person name="Juul-Madsen H.R."/>
        </authorList>
    </citation>
    <scope>NUCLEOTIDE SEQUENCE [LARGE SCALE GENOMIC DNA]</scope>
    <source>
        <strain evidence="2 3">GCSL-Mp3</strain>
    </source>
</reference>
<dbReference type="InterPro" id="IPR001387">
    <property type="entry name" value="Cro/C1-type_HTH"/>
</dbReference>
<feature type="domain" description="HTH cro/C1-type" evidence="1">
    <location>
        <begin position="83"/>
        <end position="136"/>
    </location>
</feature>
<name>A0A1B8HCY9_9GAMM</name>
<dbReference type="PROSITE" id="PS50943">
    <property type="entry name" value="HTH_CROC1"/>
    <property type="match status" value="1"/>
</dbReference>